<dbReference type="Proteomes" id="UP000078200">
    <property type="component" value="Unassembled WGS sequence"/>
</dbReference>
<protein>
    <submittedName>
        <fullName evidence="3">Uncharacterized protein</fullName>
    </submittedName>
</protein>
<evidence type="ECO:0000256" key="2">
    <source>
        <dbReference type="SAM" id="Phobius"/>
    </source>
</evidence>
<name>A0A1A9VKY1_GLOAU</name>
<dbReference type="AlphaFoldDB" id="A0A1A9VKY1"/>
<evidence type="ECO:0000313" key="4">
    <source>
        <dbReference type="Proteomes" id="UP000078200"/>
    </source>
</evidence>
<organism evidence="3 4">
    <name type="scientific">Glossina austeni</name>
    <name type="common">Savannah tsetse fly</name>
    <dbReference type="NCBI Taxonomy" id="7395"/>
    <lineage>
        <taxon>Eukaryota</taxon>
        <taxon>Metazoa</taxon>
        <taxon>Ecdysozoa</taxon>
        <taxon>Arthropoda</taxon>
        <taxon>Hexapoda</taxon>
        <taxon>Insecta</taxon>
        <taxon>Pterygota</taxon>
        <taxon>Neoptera</taxon>
        <taxon>Endopterygota</taxon>
        <taxon>Diptera</taxon>
        <taxon>Brachycera</taxon>
        <taxon>Muscomorpha</taxon>
        <taxon>Hippoboscoidea</taxon>
        <taxon>Glossinidae</taxon>
        <taxon>Glossina</taxon>
    </lineage>
</organism>
<accession>A0A1A9VKY1</accession>
<sequence>MDAREAVMKSVCILELTSTSDQRNINNISVQYAKFGNPGHSNIFGLFCLAIIILAIISLMGEDENYIDQKLKRLKVVMEPNRKVDSKLQEAVEQNSENRSREKFTVTS</sequence>
<reference evidence="3" key="1">
    <citation type="submission" date="2020-05" db="UniProtKB">
        <authorList>
            <consortium name="EnsemblMetazoa"/>
        </authorList>
    </citation>
    <scope>IDENTIFICATION</scope>
    <source>
        <strain evidence="3">TTRI</strain>
    </source>
</reference>
<keyword evidence="4" id="KW-1185">Reference proteome</keyword>
<keyword evidence="2" id="KW-0472">Membrane</keyword>
<dbReference type="VEuPathDB" id="VectorBase:GAUT040124"/>
<feature type="transmembrane region" description="Helical" evidence="2">
    <location>
        <begin position="43"/>
        <end position="61"/>
    </location>
</feature>
<keyword evidence="2" id="KW-0812">Transmembrane</keyword>
<evidence type="ECO:0000313" key="3">
    <source>
        <dbReference type="EnsemblMetazoa" id="GAUT040124-PA"/>
    </source>
</evidence>
<proteinExistence type="predicted"/>
<evidence type="ECO:0000256" key="1">
    <source>
        <dbReference type="SAM" id="MobiDB-lite"/>
    </source>
</evidence>
<feature type="region of interest" description="Disordered" evidence="1">
    <location>
        <begin position="87"/>
        <end position="108"/>
    </location>
</feature>
<keyword evidence="2" id="KW-1133">Transmembrane helix</keyword>
<dbReference type="EnsemblMetazoa" id="GAUT040124-RA">
    <property type="protein sequence ID" value="GAUT040124-PA"/>
    <property type="gene ID" value="GAUT040124"/>
</dbReference>